<dbReference type="SMART" id="SM00493">
    <property type="entry name" value="TOPRIM"/>
    <property type="match status" value="1"/>
</dbReference>
<dbReference type="InterPro" id="IPR000380">
    <property type="entry name" value="Topo_IA"/>
</dbReference>
<dbReference type="GO" id="GO:0006265">
    <property type="term" value="P:DNA topological change"/>
    <property type="evidence" value="ECO:0007669"/>
    <property type="project" value="InterPro"/>
</dbReference>
<evidence type="ECO:0000259" key="14">
    <source>
        <dbReference type="PROSITE" id="PS50880"/>
    </source>
</evidence>
<evidence type="ECO:0000256" key="4">
    <source>
        <dbReference type="ARBA" id="ARBA00022723"/>
    </source>
</evidence>
<comment type="catalytic activity">
    <reaction evidence="1">
        <text>ATP-independent breakage of single-stranded DNA, followed by passage and rejoining.</text>
        <dbReference type="EC" id="5.6.2.1"/>
    </reaction>
</comment>
<dbReference type="Gene3D" id="1.10.460.10">
    <property type="entry name" value="Topoisomerase I, domain 2"/>
    <property type="match status" value="1"/>
</dbReference>
<comment type="similarity">
    <text evidence="2">Belongs to the type IA topoisomerase family.</text>
</comment>
<dbReference type="InterPro" id="IPR034144">
    <property type="entry name" value="TOPRIM_TopoIII"/>
</dbReference>
<sequence>MKSLVLAEKPSVAKEIARVLGCGQKHKHYYEGAGYVVTWALGHLVTLAEPEDYDPSYKEWRLEDLPLIPRQMKLKVIRETTPQFKAIASLAKRSDLGQLIIATDAGREGELVARWIMELVRWNKPFQRLWISSQTDKAIRDGFASLKPGTAYDPLYRSAVCRAEADWLIGLNLTRALTCKHNAQLAAGRVQTPTLAMMMEREKQIKSFQAKDYWLLRADFGSFQATWRSSAHPDGRLFDKAAAEALLAKLNRTQAAQVSQLKMTEKQEPHPLAYDLTELQRDANKRYGFTAKQTSNVLQRLYEQHKLVTYPRTDSRFLSTDIVPTLPGRLKSLQVQPYLGLVKPLLAKPLPVTKRIADDSKVTDHHAIIPTDERPQLNNLSADERKLYDLIVKRFISLFYPAYRYDETAVVIELGGEAFHAKGRVVRDKGWRSMYEEAAWSHLADDEESDDRDAADGSNAVQTLPALQKGIALNNVRLSLHKQMTKPPSRYTEAGLLSIMEKHGLGTPATRADIIEKLLSTDTIERRMNTLQPTGKGAQLMELVVPELRSPELTAAWEQELQRISTGQGDAQSFMNRIRKQTESIVRDVKASEAEYKPHNLTNSRCPECGKSLQEIKGKHGKRLVCIDRECGYKRAAEAPLSNKRCPQCRKKMEIHTGKAGKYAQCRPCNVVEMLGDAPGGRAGKRQQSKLAEQYSDKVSLGSSLEEALRAAMEKKK</sequence>
<dbReference type="RefSeq" id="WP_127605772.1">
    <property type="nucleotide sequence ID" value="NZ_JARTHJ010000236.1"/>
</dbReference>
<reference evidence="16 17" key="1">
    <citation type="submission" date="2019-11" db="EMBL/GenBank/DDBJ databases">
        <title>Draft genome sequences of five Paenibacillus species of dairy origin.</title>
        <authorList>
            <person name="Olajide A.M."/>
            <person name="Chen S."/>
            <person name="Lapointe G."/>
        </authorList>
    </citation>
    <scope>NUCLEOTIDE SEQUENCE [LARGE SCALE GENOMIC DNA]</scope>
    <source>
        <strain evidence="16 17">2CS3</strain>
    </source>
</reference>
<proteinExistence type="inferred from homology"/>
<dbReference type="GO" id="GO:0046872">
    <property type="term" value="F:metal ion binding"/>
    <property type="evidence" value="ECO:0007669"/>
    <property type="project" value="UniProtKB-KW"/>
</dbReference>
<dbReference type="NCBIfam" id="TIGR01056">
    <property type="entry name" value="topB"/>
    <property type="match status" value="1"/>
</dbReference>
<keyword evidence="7" id="KW-0238">DNA-binding</keyword>
<dbReference type="GO" id="GO:0043597">
    <property type="term" value="C:cytoplasmic replication fork"/>
    <property type="evidence" value="ECO:0007669"/>
    <property type="project" value="TreeGrafter"/>
</dbReference>
<gene>
    <name evidence="16" type="primary">topB</name>
    <name evidence="16" type="ORF">GNP93_03080</name>
</gene>
<dbReference type="InterPro" id="IPR003602">
    <property type="entry name" value="Topo_IA_DNA-bd_dom"/>
</dbReference>
<dbReference type="Gene3D" id="2.70.20.10">
    <property type="entry name" value="Topoisomerase I, domain 3"/>
    <property type="match status" value="1"/>
</dbReference>
<dbReference type="PROSITE" id="PS50880">
    <property type="entry name" value="TOPRIM"/>
    <property type="match status" value="1"/>
</dbReference>
<dbReference type="PANTHER" id="PTHR11390">
    <property type="entry name" value="PROKARYOTIC DNA TOPOISOMERASE"/>
    <property type="match status" value="1"/>
</dbReference>
<keyword evidence="17" id="KW-1185">Reference proteome</keyword>
<feature type="region of interest" description="Disordered" evidence="13">
    <location>
        <begin position="677"/>
        <end position="696"/>
    </location>
</feature>
<evidence type="ECO:0000256" key="7">
    <source>
        <dbReference type="ARBA" id="ARBA00023125"/>
    </source>
</evidence>
<dbReference type="Pfam" id="PF01131">
    <property type="entry name" value="Topoisom_bac"/>
    <property type="match status" value="1"/>
</dbReference>
<dbReference type="GO" id="GO:0006310">
    <property type="term" value="P:DNA recombination"/>
    <property type="evidence" value="ECO:0007669"/>
    <property type="project" value="TreeGrafter"/>
</dbReference>
<organism evidence="16 17">
    <name type="scientific">Paenibacillus validus</name>
    <dbReference type="NCBI Taxonomy" id="44253"/>
    <lineage>
        <taxon>Bacteria</taxon>
        <taxon>Bacillati</taxon>
        <taxon>Bacillota</taxon>
        <taxon>Bacilli</taxon>
        <taxon>Bacillales</taxon>
        <taxon>Paenibacillaceae</taxon>
        <taxon>Paenibacillus</taxon>
    </lineage>
</organism>
<evidence type="ECO:0000256" key="13">
    <source>
        <dbReference type="SAM" id="MobiDB-lite"/>
    </source>
</evidence>
<evidence type="ECO:0000256" key="6">
    <source>
        <dbReference type="ARBA" id="ARBA00023029"/>
    </source>
</evidence>
<accession>A0A7X3CRF1</accession>
<keyword evidence="6" id="KW-0799">Topoisomerase</keyword>
<dbReference type="CDD" id="cd00186">
    <property type="entry name" value="TOP1Ac"/>
    <property type="match status" value="1"/>
</dbReference>
<dbReference type="AlphaFoldDB" id="A0A7X3CRF1"/>
<dbReference type="EC" id="5.6.2.1" evidence="3"/>
<dbReference type="PROSITE" id="PS00396">
    <property type="entry name" value="TOPO_IA_1"/>
    <property type="match status" value="1"/>
</dbReference>
<dbReference type="PRINTS" id="PR00417">
    <property type="entry name" value="PRTPISMRASEI"/>
</dbReference>
<dbReference type="EMBL" id="WNZX01000002">
    <property type="protein sequence ID" value="MUG69656.1"/>
    <property type="molecule type" value="Genomic_DNA"/>
</dbReference>
<dbReference type="GO" id="GO:0006281">
    <property type="term" value="P:DNA repair"/>
    <property type="evidence" value="ECO:0007669"/>
    <property type="project" value="TreeGrafter"/>
</dbReference>
<dbReference type="InterPro" id="IPR013825">
    <property type="entry name" value="Topo_IA_cen_sub2"/>
</dbReference>
<dbReference type="Proteomes" id="UP000450917">
    <property type="component" value="Unassembled WGS sequence"/>
</dbReference>
<dbReference type="Gene3D" id="1.10.290.10">
    <property type="entry name" value="Topoisomerase I, domain 4"/>
    <property type="match status" value="1"/>
</dbReference>
<evidence type="ECO:0000256" key="9">
    <source>
        <dbReference type="ARBA" id="ARBA00030003"/>
    </source>
</evidence>
<dbReference type="Pfam" id="PF01751">
    <property type="entry name" value="Toprim"/>
    <property type="match status" value="1"/>
</dbReference>
<dbReference type="InterPro" id="IPR013826">
    <property type="entry name" value="Topo_IA_cen_sub3"/>
</dbReference>
<keyword evidence="4" id="KW-0479">Metal-binding</keyword>
<evidence type="ECO:0000256" key="12">
    <source>
        <dbReference type="ARBA" id="ARBA00032877"/>
    </source>
</evidence>
<dbReference type="InterPro" id="IPR023405">
    <property type="entry name" value="Topo_IA_core_domain"/>
</dbReference>
<dbReference type="SUPFAM" id="SSF56712">
    <property type="entry name" value="Prokaryotic type I DNA topoisomerase"/>
    <property type="match status" value="1"/>
</dbReference>
<evidence type="ECO:0000256" key="1">
    <source>
        <dbReference type="ARBA" id="ARBA00000213"/>
    </source>
</evidence>
<dbReference type="SMART" id="SM00437">
    <property type="entry name" value="TOP1Ac"/>
    <property type="match status" value="1"/>
</dbReference>
<dbReference type="InterPro" id="IPR005738">
    <property type="entry name" value="TopoIII"/>
</dbReference>
<dbReference type="PROSITE" id="PS52039">
    <property type="entry name" value="TOPO_IA_2"/>
    <property type="match status" value="1"/>
</dbReference>
<dbReference type="InterPro" id="IPR023406">
    <property type="entry name" value="Topo_IA_AS"/>
</dbReference>
<dbReference type="InterPro" id="IPR006171">
    <property type="entry name" value="TOPRIM_dom"/>
</dbReference>
<dbReference type="NCBIfam" id="NF005829">
    <property type="entry name" value="PRK07726.1"/>
    <property type="match status" value="1"/>
</dbReference>
<dbReference type="GO" id="GO:0003677">
    <property type="term" value="F:DNA binding"/>
    <property type="evidence" value="ECO:0007669"/>
    <property type="project" value="UniProtKB-KW"/>
</dbReference>
<dbReference type="Gene3D" id="3.40.50.140">
    <property type="match status" value="1"/>
</dbReference>
<feature type="domain" description="Topo IA-type catalytic" evidence="15">
    <location>
        <begin position="152"/>
        <end position="586"/>
    </location>
</feature>
<feature type="domain" description="Toprim" evidence="14">
    <location>
        <begin position="2"/>
        <end position="133"/>
    </location>
</feature>
<protein>
    <recommendedName>
        <fullName evidence="3">DNA topoisomerase</fullName>
        <ecNumber evidence="3">5.6.2.1</ecNumber>
    </recommendedName>
    <alternativeName>
        <fullName evidence="12">Omega-protein</fullName>
    </alternativeName>
    <alternativeName>
        <fullName evidence="11">Relaxing enzyme</fullName>
    </alternativeName>
    <alternativeName>
        <fullName evidence="9">Swivelase</fullName>
    </alternativeName>
    <alternativeName>
        <fullName evidence="10">Untwisting enzyme</fullName>
    </alternativeName>
</protein>
<dbReference type="GO" id="GO:0003917">
    <property type="term" value="F:DNA topoisomerase type I (single strand cut, ATP-independent) activity"/>
    <property type="evidence" value="ECO:0007669"/>
    <property type="project" value="UniProtKB-EC"/>
</dbReference>
<evidence type="ECO:0000256" key="2">
    <source>
        <dbReference type="ARBA" id="ARBA00009446"/>
    </source>
</evidence>
<evidence type="ECO:0000256" key="3">
    <source>
        <dbReference type="ARBA" id="ARBA00012891"/>
    </source>
</evidence>
<evidence type="ECO:0000256" key="5">
    <source>
        <dbReference type="ARBA" id="ARBA00022842"/>
    </source>
</evidence>
<dbReference type="PANTHER" id="PTHR11390:SF21">
    <property type="entry name" value="DNA TOPOISOMERASE 3-ALPHA"/>
    <property type="match status" value="1"/>
</dbReference>
<dbReference type="InterPro" id="IPR013824">
    <property type="entry name" value="Topo_IA_cen_sub1"/>
</dbReference>
<dbReference type="SMART" id="SM00436">
    <property type="entry name" value="TOP1Bc"/>
    <property type="match status" value="1"/>
</dbReference>
<evidence type="ECO:0000256" key="11">
    <source>
        <dbReference type="ARBA" id="ARBA00032235"/>
    </source>
</evidence>
<dbReference type="InterPro" id="IPR013497">
    <property type="entry name" value="Topo_IA_cen"/>
</dbReference>
<evidence type="ECO:0000256" key="10">
    <source>
        <dbReference type="ARBA" id="ARBA00031985"/>
    </source>
</evidence>
<dbReference type="InterPro" id="IPR003601">
    <property type="entry name" value="Topo_IA_2"/>
</dbReference>
<keyword evidence="8 16" id="KW-0413">Isomerase</keyword>
<evidence type="ECO:0000313" key="16">
    <source>
        <dbReference type="EMBL" id="MUG69656.1"/>
    </source>
</evidence>
<evidence type="ECO:0000313" key="17">
    <source>
        <dbReference type="Proteomes" id="UP000450917"/>
    </source>
</evidence>
<keyword evidence="5" id="KW-0460">Magnesium</keyword>
<name>A0A7X3CRF1_9BACL</name>
<dbReference type="CDD" id="cd03362">
    <property type="entry name" value="TOPRIM_TopoIA_TopoIII"/>
    <property type="match status" value="1"/>
</dbReference>
<evidence type="ECO:0000256" key="8">
    <source>
        <dbReference type="ARBA" id="ARBA00023235"/>
    </source>
</evidence>
<comment type="caution">
    <text evidence="16">The sequence shown here is derived from an EMBL/GenBank/DDBJ whole genome shotgun (WGS) entry which is preliminary data.</text>
</comment>
<evidence type="ECO:0000259" key="15">
    <source>
        <dbReference type="PROSITE" id="PS52039"/>
    </source>
</evidence>